<organism evidence="2 4">
    <name type="scientific">Adineta steineri</name>
    <dbReference type="NCBI Taxonomy" id="433720"/>
    <lineage>
        <taxon>Eukaryota</taxon>
        <taxon>Metazoa</taxon>
        <taxon>Spiralia</taxon>
        <taxon>Gnathifera</taxon>
        <taxon>Rotifera</taxon>
        <taxon>Eurotatoria</taxon>
        <taxon>Bdelloidea</taxon>
        <taxon>Adinetida</taxon>
        <taxon>Adinetidae</taxon>
        <taxon>Adineta</taxon>
    </lineage>
</organism>
<dbReference type="EMBL" id="CAJOAY010003002">
    <property type="protein sequence ID" value="CAF3995218.1"/>
    <property type="molecule type" value="Genomic_DNA"/>
</dbReference>
<protein>
    <submittedName>
        <fullName evidence="2">Uncharacterized protein</fullName>
    </submittedName>
</protein>
<feature type="transmembrane region" description="Helical" evidence="1">
    <location>
        <begin position="95"/>
        <end position="119"/>
    </location>
</feature>
<feature type="transmembrane region" description="Helical" evidence="1">
    <location>
        <begin position="58"/>
        <end position="83"/>
    </location>
</feature>
<reference evidence="2" key="1">
    <citation type="submission" date="2021-02" db="EMBL/GenBank/DDBJ databases">
        <authorList>
            <person name="Nowell W R."/>
        </authorList>
    </citation>
    <scope>NUCLEOTIDE SEQUENCE</scope>
</reference>
<evidence type="ECO:0000313" key="4">
    <source>
        <dbReference type="Proteomes" id="UP000663891"/>
    </source>
</evidence>
<evidence type="ECO:0000313" key="2">
    <source>
        <dbReference type="EMBL" id="CAF0908520.1"/>
    </source>
</evidence>
<dbReference type="OrthoDB" id="10032756at2759"/>
<comment type="caution">
    <text evidence="2">The sequence shown here is derived from an EMBL/GenBank/DDBJ whole genome shotgun (WGS) entry which is preliminary data.</text>
</comment>
<keyword evidence="1" id="KW-1133">Transmembrane helix</keyword>
<dbReference type="Proteomes" id="UP000663891">
    <property type="component" value="Unassembled WGS sequence"/>
</dbReference>
<keyword evidence="1" id="KW-0472">Membrane</keyword>
<evidence type="ECO:0000313" key="3">
    <source>
        <dbReference type="EMBL" id="CAF3995218.1"/>
    </source>
</evidence>
<dbReference type="Proteomes" id="UP000663881">
    <property type="component" value="Unassembled WGS sequence"/>
</dbReference>
<name>A0A814A666_9BILA</name>
<dbReference type="AlphaFoldDB" id="A0A814A666"/>
<sequence length="243" mass="26908">MIEVPVNSNSVYIPVVRVGGFKSEFDSTYPVRLNGIINQNEFQESIYKINNVPAERKALLIVGIIFILSIIIGLILFIVGGVTAANSSGRRGFPALIGVAIGITIFGMIFCSIAFRILISRRRDRMRQAVAEESRKYSSRSPIPCSWRLDTKTTYAGYYGKQHQFRIDYQLVIDIGHSIAPGSVSYHRNQIAPYQTIASGEQSNYAPPPYSGQSTGFCPQCNAPRQASTSQFCSSCGHSFNKY</sequence>
<evidence type="ECO:0000256" key="1">
    <source>
        <dbReference type="SAM" id="Phobius"/>
    </source>
</evidence>
<keyword evidence="1" id="KW-0812">Transmembrane</keyword>
<proteinExistence type="predicted"/>
<dbReference type="EMBL" id="CAJNON010000068">
    <property type="protein sequence ID" value="CAF0908520.1"/>
    <property type="molecule type" value="Genomic_DNA"/>
</dbReference>
<gene>
    <name evidence="3" type="ORF">OKA104_LOCUS29452</name>
    <name evidence="2" type="ORF">VCS650_LOCUS9708</name>
</gene>
<accession>A0A814A666</accession>